<comment type="caution">
    <text evidence="2">The sequence shown here is derived from an EMBL/GenBank/DDBJ whole genome shotgun (WGS) entry which is preliminary data.</text>
</comment>
<feature type="signal peptide" evidence="1">
    <location>
        <begin position="1"/>
        <end position="19"/>
    </location>
</feature>
<evidence type="ECO:0000256" key="1">
    <source>
        <dbReference type="SAM" id="SignalP"/>
    </source>
</evidence>
<feature type="chain" id="PRO_5045245383" description="Secreted protein" evidence="1">
    <location>
        <begin position="20"/>
        <end position="86"/>
    </location>
</feature>
<keyword evidence="3" id="KW-1185">Reference proteome</keyword>
<protein>
    <recommendedName>
        <fullName evidence="4">Secreted protein</fullName>
    </recommendedName>
</protein>
<name>A0ABS3TSR4_9PSED</name>
<dbReference type="EMBL" id="JAELYA010000006">
    <property type="protein sequence ID" value="MBO3276722.1"/>
    <property type="molecule type" value="Genomic_DNA"/>
</dbReference>
<organism evidence="2 3">
    <name type="scientific">Pseudomonas schmalbachii</name>
    <dbReference type="NCBI Taxonomy" id="2816993"/>
    <lineage>
        <taxon>Bacteria</taxon>
        <taxon>Pseudomonadati</taxon>
        <taxon>Pseudomonadota</taxon>
        <taxon>Gammaproteobacteria</taxon>
        <taxon>Pseudomonadales</taxon>
        <taxon>Pseudomonadaceae</taxon>
        <taxon>Pseudomonas</taxon>
    </lineage>
</organism>
<dbReference type="RefSeq" id="WP_208314826.1">
    <property type="nucleotide sequence ID" value="NZ_JAELYA010000006.1"/>
</dbReference>
<dbReference type="Proteomes" id="UP000669060">
    <property type="component" value="Unassembled WGS sequence"/>
</dbReference>
<evidence type="ECO:0008006" key="4">
    <source>
        <dbReference type="Google" id="ProtNLM"/>
    </source>
</evidence>
<evidence type="ECO:0000313" key="2">
    <source>
        <dbReference type="EMBL" id="MBO3276722.1"/>
    </source>
</evidence>
<sequence length="86" mass="9187">MKRTVLVIAMAMLAGPVFADDLCSTNIQKIDDTMKTSATTNPTVEDQVMRLQEKALEKQAAGDTKGCIAASSEALKLLERQTGGKS</sequence>
<accession>A0ABS3TSR4</accession>
<evidence type="ECO:0000313" key="3">
    <source>
        <dbReference type="Proteomes" id="UP000669060"/>
    </source>
</evidence>
<keyword evidence="1" id="KW-0732">Signal</keyword>
<proteinExistence type="predicted"/>
<reference evidence="2 3" key="1">
    <citation type="submission" date="2020-12" db="EMBL/GenBank/DDBJ databases">
        <title>Pseudomonas schmalbachii sp. nov. isolated from millipede gut.</title>
        <authorList>
            <person name="Shelomi M."/>
        </authorList>
    </citation>
    <scope>NUCLEOTIDE SEQUENCE [LARGE SCALE GENOMIC DNA]</scope>
    <source>
        <strain evidence="2 3">Milli4</strain>
    </source>
</reference>
<gene>
    <name evidence="2" type="ORF">JFY56_15955</name>
</gene>